<organism evidence="1 2">
    <name type="scientific">Acetobacter lambici</name>
    <dbReference type="NCBI Taxonomy" id="1332824"/>
    <lineage>
        <taxon>Bacteria</taxon>
        <taxon>Pseudomonadati</taxon>
        <taxon>Pseudomonadota</taxon>
        <taxon>Alphaproteobacteria</taxon>
        <taxon>Acetobacterales</taxon>
        <taxon>Acetobacteraceae</taxon>
        <taxon>Acetobacter</taxon>
    </lineage>
</organism>
<accession>A0ABT1EY55</accession>
<name>A0ABT1EY55_9PROT</name>
<dbReference type="InterPro" id="IPR025127">
    <property type="entry name" value="DUF4054"/>
</dbReference>
<reference evidence="1 2" key="1">
    <citation type="submission" date="2022-06" db="EMBL/GenBank/DDBJ databases">
        <title>Acetobacer genomes from food samples.</title>
        <authorList>
            <person name="Sombolestani A."/>
        </authorList>
    </citation>
    <scope>NUCLEOTIDE SEQUENCE [LARGE SCALE GENOMIC DNA]</scope>
    <source>
        <strain evidence="1 2">R-83285</strain>
    </source>
</reference>
<dbReference type="RefSeq" id="WP_165992364.1">
    <property type="nucleotide sequence ID" value="NZ_JAMYZY010000004.1"/>
</dbReference>
<evidence type="ECO:0000313" key="1">
    <source>
        <dbReference type="EMBL" id="MCP1257890.1"/>
    </source>
</evidence>
<keyword evidence="2" id="KW-1185">Reference proteome</keyword>
<proteinExistence type="predicted"/>
<comment type="caution">
    <text evidence="1">The sequence shown here is derived from an EMBL/GenBank/DDBJ whole genome shotgun (WGS) entry which is preliminary data.</text>
</comment>
<dbReference type="EMBL" id="JAMYZZ010000004">
    <property type="protein sequence ID" value="MCP1257890.1"/>
    <property type="molecule type" value="Genomic_DNA"/>
</dbReference>
<gene>
    <name evidence="1" type="ORF">NKW50_04705</name>
</gene>
<dbReference type="Pfam" id="PF13262">
    <property type="entry name" value="DUF4054"/>
    <property type="match status" value="1"/>
</dbReference>
<sequence length="189" mass="19243">MSGATTSGGAALDVATTDTATVDSAAAETAATAPVVVPSVAAPVLAAPAIPGVVVFDYAAWSARFGTLAASVGAMQAQACFEEATLYLPNTPTSPVRDVGRRALLLGLLVAHIATLTLPQEQGGNGGLVGRVASASRGSVSVTTDYAPQTERAAWFAQTQYGAAFWAATRGLRQARYLPGGPQMPRIWP</sequence>
<protein>
    <submittedName>
        <fullName evidence="1">DUF4054 domain-containing protein</fullName>
    </submittedName>
</protein>
<evidence type="ECO:0000313" key="2">
    <source>
        <dbReference type="Proteomes" id="UP001523528"/>
    </source>
</evidence>
<dbReference type="Proteomes" id="UP001523528">
    <property type="component" value="Unassembled WGS sequence"/>
</dbReference>